<gene>
    <name evidence="5" type="ORF">QQ020_02010</name>
</gene>
<dbReference type="RefSeq" id="WP_346756136.1">
    <property type="nucleotide sequence ID" value="NZ_JAUJEB010000001.1"/>
</dbReference>
<dbReference type="SUPFAM" id="SSF49695">
    <property type="entry name" value="gamma-Crystallin-like"/>
    <property type="match status" value="1"/>
</dbReference>
<feature type="chain" id="PRO_5045683938" evidence="3">
    <location>
        <begin position="20"/>
        <end position="574"/>
    </location>
</feature>
<evidence type="ECO:0000259" key="4">
    <source>
        <dbReference type="PROSITE" id="PS50915"/>
    </source>
</evidence>
<sequence length="574" mass="63178">MKTIYLTLFGLMMSICAKAQYESYSVLADRAQDKLHNSFRSTNGSYYIENNGTSNTYFHYWWNAHALDVLVDAYLRTSDSKYVTRINTLVNNWSSNNGGSIYNDYYDDMEWFALSLFRAYEATGNGTFLTISTDLWNDIKTGENNNQGGGIAWRKTQLDYKNTPANAPAIIYACRRHQKWGHSWELTLATNLYTWLKNTLRESSGRINDGINRTGNSAIDYWQFTYNYGVFIGAALEMYQSTNNSAYLNDAIQTADFAIQSTELSTNGIFRNEGNGDAALFKGILVRYLALLANESAVPIAKRDAYKAVLEAQAQSIHATGFNRTYNLIGVDWATTPGSATWMSAHLSGIMMLEIAADLGFSAPVPPVTVYEHCSYTGSSVPLGVGSYTLSQLQALGVANDQVSSIKVQSGYQATLYQHHDFTGTSLVKSGDDTCLADDGFNDELSSIVISQVSTSRLGQDTVLNDEPNANIKSASGIDKQGNDLALSETDLVRTAFFPNPVVSGNFLKIQTGSHINHVEITLFDLTGRRFLHDAAQVSNGGVFISTAGLNPGSYILRLVENGVNVMTSKLMVK</sequence>
<comment type="caution">
    <text evidence="5">The sequence shown here is derived from an EMBL/GenBank/DDBJ whole genome shotgun (WGS) entry which is preliminary data.</text>
</comment>
<dbReference type="Pfam" id="PF03663">
    <property type="entry name" value="Glyco_hydro_76"/>
    <property type="match status" value="1"/>
</dbReference>
<dbReference type="SUPFAM" id="SSF48208">
    <property type="entry name" value="Six-hairpin glycosidases"/>
    <property type="match status" value="1"/>
</dbReference>
<accession>A0ABT8KZC8</accession>
<dbReference type="InterPro" id="IPR053169">
    <property type="entry name" value="MUG_Protein"/>
</dbReference>
<dbReference type="PANTHER" id="PTHR47791">
    <property type="entry name" value="MEIOTICALLY UP-REGULATED GENE 191 PROTEIN"/>
    <property type="match status" value="1"/>
</dbReference>
<dbReference type="InterPro" id="IPR011024">
    <property type="entry name" value="G_crystallin-like"/>
</dbReference>
<dbReference type="Proteomes" id="UP001172083">
    <property type="component" value="Unassembled WGS sequence"/>
</dbReference>
<reference evidence="5" key="1">
    <citation type="submission" date="2023-06" db="EMBL/GenBank/DDBJ databases">
        <title>Genomic of Agaribacillus aureum.</title>
        <authorList>
            <person name="Wang G."/>
        </authorList>
    </citation>
    <scope>NUCLEOTIDE SEQUENCE</scope>
    <source>
        <strain evidence="5">BMA12</strain>
    </source>
</reference>
<dbReference type="InterPro" id="IPR001064">
    <property type="entry name" value="Beta/gamma_crystallin"/>
</dbReference>
<dbReference type="NCBIfam" id="TIGR04183">
    <property type="entry name" value="Por_Secre_tail"/>
    <property type="match status" value="1"/>
</dbReference>
<evidence type="ECO:0000256" key="3">
    <source>
        <dbReference type="SAM" id="SignalP"/>
    </source>
</evidence>
<feature type="signal peptide" evidence="3">
    <location>
        <begin position="1"/>
        <end position="19"/>
    </location>
</feature>
<keyword evidence="5" id="KW-0378">Hydrolase</keyword>
<keyword evidence="2" id="KW-0677">Repeat</keyword>
<evidence type="ECO:0000313" key="6">
    <source>
        <dbReference type="Proteomes" id="UP001172083"/>
    </source>
</evidence>
<dbReference type="SMART" id="SM00247">
    <property type="entry name" value="XTALbg"/>
    <property type="match status" value="1"/>
</dbReference>
<proteinExistence type="inferred from homology"/>
<dbReference type="InterPro" id="IPR008928">
    <property type="entry name" value="6-hairpin_glycosidase_sf"/>
</dbReference>
<dbReference type="InterPro" id="IPR026444">
    <property type="entry name" value="Secre_tail"/>
</dbReference>
<keyword evidence="3" id="KW-0732">Signal</keyword>
<dbReference type="EMBL" id="JAUJEB010000001">
    <property type="protein sequence ID" value="MDN5210795.1"/>
    <property type="molecule type" value="Genomic_DNA"/>
</dbReference>
<protein>
    <submittedName>
        <fullName evidence="5">Glycoside hydrolase family 76 protein</fullName>
    </submittedName>
</protein>
<evidence type="ECO:0000256" key="1">
    <source>
        <dbReference type="ARBA" id="ARBA00009646"/>
    </source>
</evidence>
<keyword evidence="6" id="KW-1185">Reference proteome</keyword>
<dbReference type="GO" id="GO:0016787">
    <property type="term" value="F:hydrolase activity"/>
    <property type="evidence" value="ECO:0007669"/>
    <property type="project" value="UniProtKB-KW"/>
</dbReference>
<dbReference type="Gene3D" id="1.50.10.20">
    <property type="match status" value="1"/>
</dbReference>
<dbReference type="InterPro" id="IPR005198">
    <property type="entry name" value="Glyco_hydro_76"/>
</dbReference>
<name>A0ABT8KZC8_9BACT</name>
<comment type="similarity">
    <text evidence="1">Belongs to the beta/gamma-crystallin family.</text>
</comment>
<feature type="domain" description="Beta/gamma crystallin 'Greek key'" evidence="4">
    <location>
        <begin position="366"/>
        <end position="410"/>
    </location>
</feature>
<evidence type="ECO:0000313" key="5">
    <source>
        <dbReference type="EMBL" id="MDN5210795.1"/>
    </source>
</evidence>
<dbReference type="Gene3D" id="2.60.20.10">
    <property type="entry name" value="Crystallins"/>
    <property type="match status" value="1"/>
</dbReference>
<organism evidence="5 6">
    <name type="scientific">Agaribacillus aureus</name>
    <dbReference type="NCBI Taxonomy" id="3051825"/>
    <lineage>
        <taxon>Bacteria</taxon>
        <taxon>Pseudomonadati</taxon>
        <taxon>Bacteroidota</taxon>
        <taxon>Cytophagia</taxon>
        <taxon>Cytophagales</taxon>
        <taxon>Splendidivirgaceae</taxon>
        <taxon>Agaribacillus</taxon>
    </lineage>
</organism>
<evidence type="ECO:0000256" key="2">
    <source>
        <dbReference type="ARBA" id="ARBA00022737"/>
    </source>
</evidence>
<dbReference type="PANTHER" id="PTHR47791:SF3">
    <property type="entry name" value="MEIOTICALLY UP-REGULATED GENE 191 PROTEIN"/>
    <property type="match status" value="1"/>
</dbReference>
<dbReference type="PROSITE" id="PS50915">
    <property type="entry name" value="CRYSTALLIN_BETA_GAMMA"/>
    <property type="match status" value="1"/>
</dbReference>